<evidence type="ECO:0000256" key="11">
    <source>
        <dbReference type="ARBA" id="ARBA00023004"/>
    </source>
</evidence>
<dbReference type="EMBL" id="CACVBM020000521">
    <property type="protein sequence ID" value="CAA7020095.1"/>
    <property type="molecule type" value="Genomic_DNA"/>
</dbReference>
<dbReference type="Gene3D" id="3.40.50.300">
    <property type="entry name" value="P-loop containing nucleotide triphosphate hydrolases"/>
    <property type="match status" value="2"/>
</dbReference>
<keyword evidence="6" id="KW-0547">Nucleotide-binding</keyword>
<keyword evidence="14" id="KW-0413">Isomerase</keyword>
<dbReference type="PANTHER" id="PTHR11472">
    <property type="entry name" value="DNA REPAIR DEAD HELICASE RAD3/XP-D SUBFAMILY MEMBER"/>
    <property type="match status" value="1"/>
</dbReference>
<dbReference type="CDD" id="cd18788">
    <property type="entry name" value="SF2_C_XPD"/>
    <property type="match status" value="1"/>
</dbReference>
<reference evidence="19" key="1">
    <citation type="submission" date="2020-01" db="EMBL/GenBank/DDBJ databases">
        <authorList>
            <person name="Mishra B."/>
        </authorList>
    </citation>
    <scope>NUCLEOTIDE SEQUENCE [LARGE SCALE GENOMIC DNA]</scope>
</reference>
<evidence type="ECO:0000256" key="13">
    <source>
        <dbReference type="ARBA" id="ARBA00023204"/>
    </source>
</evidence>
<evidence type="ECO:0000256" key="6">
    <source>
        <dbReference type="ARBA" id="ARBA00022741"/>
    </source>
</evidence>
<dbReference type="InterPro" id="IPR010614">
    <property type="entry name" value="RAD3-like_helicase_DEAD"/>
</dbReference>
<comment type="caution">
    <text evidence="19">The sequence shown here is derived from an EMBL/GenBank/DDBJ whole genome shotgun (WGS) entry which is preliminary data.</text>
</comment>
<dbReference type="SMART" id="SM00491">
    <property type="entry name" value="HELICc2"/>
    <property type="match status" value="1"/>
</dbReference>
<feature type="compositionally biased region" description="Basic and acidic residues" evidence="17">
    <location>
        <begin position="808"/>
        <end position="829"/>
    </location>
</feature>
<keyword evidence="4" id="KW-0004">4Fe-4S</keyword>
<evidence type="ECO:0000256" key="8">
    <source>
        <dbReference type="ARBA" id="ARBA00022801"/>
    </source>
</evidence>
<sequence>MVSTTSKSDSKHEERQTLNSKTPKNLYQIGGLQVEFPYQPYGTQLAFMSRVISTLDRAQRDGHCHALLESPTGTGKSLSLLCSVLAWQQNYKSRLLKGNLSHSKPAPEAATDPLNHGGGFIPETQPSDTPLPSNAEATKKRAKIPTIYYASRTHSQITQVIREYRKTGYRVPMAVLASRKHYCTNRHVHGKDNVDEECRLLLKDKGNIQCSEFKNVSKITAHPSLQPRGHNEVHDIEDLVKVGKNVRGCPYYASWTMAENAQLIFCPYSYIVNPVIRAGVEVDLKGAIIIFDEAHNMEDIAREAGSINLEEDTLFKLQNELEQMSVGQPMIYQPLCEVIEGLISWIGRKKDSLAKRDFQHYFSSWTGDKALRELEESNISRECFPILLECFTKAIRTSKEAEMEPDMPHLSGISVLTLEELFASLTYFFSRNGIHILDYQLGLQRSTKRGDSSGTWTHTFSLWCMNPSVVFKDLAELSLSTILTSGTLSPMNSFSSELGMQFGTSLEAPHVIDANLQVWAGAISNGRGNNPLNASYKTADTLTFQDALGKSLEEICSIVPGGSLIFFPSYKLMEKLCTRWRETGQWSRLCLKKDLYVEPRGGAQEEFDSVLKDYYDSIRGKIRLIGRNRRVKKTGTVKTETQNDFKKGAAFLAVFRGKVSEGIDFSDDNARAVIVVGIPFPNLHDLQVGLKKKYNDTYKSSKNLLGGSDWYCQQAYRALNQAAGRCIRHRFDYGAIIFLDERYREQRNTASISKWLRQSIKQYDNFEESMEGLRSFFNTVKEQVDSKMLGSPDYTVEQNISSENPSNECKRKENHIQNKSSHAEPKDISSMKVEDYTSLNPEYSFTHESKAFLDHKDWKPKTAEGSRFIQNYGTSISRLSSPPAQTFIQVKEESKSYKEVIDLECGVQPEPGCCEVSSVTNCDEDPETSFVKETSKNGISAASSYSFSKNESSSPVIMGLRPPDQLLKQHISTPDFRKSPFRAESSVIATPERYAIGETHDLTPEAASSFDVSVNSHALKRRKFTSSPVIDLEEENNDDPNTRPSDHTSLTRRIEFGFGSTEPRSQNHNIYAFPEGNQKVQISCSLCKSSLGHPENQSYLSCLFTSSSKTYLLSLLKETSGSDAAERPTRVSIIMTDCSMVNQRLCRSFEGSKGQGVWCEQDGCVFNTIFCPFCSIPNTCLGVQVMATDSSNVQFLSKILFFADHLEVFDDAASKETALKHKESLDATNTAVDKSDMFKSIERFTYSAKQQQDSGGWRTTKSKLRLPKRSLPTSKKA</sequence>
<feature type="region of interest" description="Disordered" evidence="17">
    <location>
        <begin position="99"/>
        <end position="137"/>
    </location>
</feature>
<dbReference type="InterPro" id="IPR014013">
    <property type="entry name" value="Helic_SF1/SF2_ATP-bd_DinG/Rad3"/>
</dbReference>
<keyword evidence="8" id="KW-0378">Hydrolase</keyword>
<evidence type="ECO:0000256" key="4">
    <source>
        <dbReference type="ARBA" id="ARBA00022485"/>
    </source>
</evidence>
<dbReference type="GO" id="GO:0003677">
    <property type="term" value="F:DNA binding"/>
    <property type="evidence" value="ECO:0007669"/>
    <property type="project" value="InterPro"/>
</dbReference>
<dbReference type="AlphaFoldDB" id="A0A6D2HXG0"/>
<gene>
    <name evidence="19" type="ORF">MERR_LOCUS7330</name>
</gene>
<feature type="compositionally biased region" description="Polar residues" evidence="17">
    <location>
        <begin position="1247"/>
        <end position="1259"/>
    </location>
</feature>
<feature type="region of interest" description="Disordered" evidence="17">
    <location>
        <begin position="1247"/>
        <end position="1277"/>
    </location>
</feature>
<dbReference type="PROSITE" id="PS51193">
    <property type="entry name" value="HELICASE_ATP_BIND_2"/>
    <property type="match status" value="1"/>
</dbReference>
<comment type="subcellular location">
    <subcellularLocation>
        <location evidence="2">Nucleus</location>
    </subcellularLocation>
</comment>
<dbReference type="InterPro" id="IPR006555">
    <property type="entry name" value="ATP-dep_Helicase_C"/>
</dbReference>
<organism evidence="19 20">
    <name type="scientific">Microthlaspi erraticum</name>
    <dbReference type="NCBI Taxonomy" id="1685480"/>
    <lineage>
        <taxon>Eukaryota</taxon>
        <taxon>Viridiplantae</taxon>
        <taxon>Streptophyta</taxon>
        <taxon>Embryophyta</taxon>
        <taxon>Tracheophyta</taxon>
        <taxon>Spermatophyta</taxon>
        <taxon>Magnoliopsida</taxon>
        <taxon>eudicotyledons</taxon>
        <taxon>Gunneridae</taxon>
        <taxon>Pentapetalae</taxon>
        <taxon>rosids</taxon>
        <taxon>malvids</taxon>
        <taxon>Brassicales</taxon>
        <taxon>Brassicaceae</taxon>
        <taxon>Coluteocarpeae</taxon>
        <taxon>Microthlaspi</taxon>
    </lineage>
</organism>
<dbReference type="GO" id="GO:0046872">
    <property type="term" value="F:metal ion binding"/>
    <property type="evidence" value="ECO:0007669"/>
    <property type="project" value="UniProtKB-KW"/>
</dbReference>
<keyword evidence="12" id="KW-0411">Iron-sulfur</keyword>
<evidence type="ECO:0000256" key="14">
    <source>
        <dbReference type="ARBA" id="ARBA00023235"/>
    </source>
</evidence>
<dbReference type="GO" id="GO:0005634">
    <property type="term" value="C:nucleus"/>
    <property type="evidence" value="ECO:0007669"/>
    <property type="project" value="UniProtKB-SubCell"/>
</dbReference>
<feature type="domain" description="Helicase ATP-binding" evidence="18">
    <location>
        <begin position="30"/>
        <end position="359"/>
    </location>
</feature>
<dbReference type="FunFam" id="3.40.50.300:FF:001207">
    <property type="entry name" value="Fanconi anemia group J protein-like isoform E"/>
    <property type="match status" value="1"/>
</dbReference>
<keyword evidence="7" id="KW-0227">DNA damage</keyword>
<dbReference type="InterPro" id="IPR027417">
    <property type="entry name" value="P-loop_NTPase"/>
</dbReference>
<evidence type="ECO:0000256" key="10">
    <source>
        <dbReference type="ARBA" id="ARBA00022840"/>
    </source>
</evidence>
<evidence type="ECO:0000256" key="17">
    <source>
        <dbReference type="SAM" id="MobiDB-lite"/>
    </source>
</evidence>
<evidence type="ECO:0000256" key="1">
    <source>
        <dbReference type="ARBA" id="ARBA00001966"/>
    </source>
</evidence>
<dbReference type="GO" id="GO:0006289">
    <property type="term" value="P:nucleotide-excision repair"/>
    <property type="evidence" value="ECO:0007669"/>
    <property type="project" value="TreeGrafter"/>
</dbReference>
<evidence type="ECO:0000256" key="5">
    <source>
        <dbReference type="ARBA" id="ARBA00022723"/>
    </source>
</evidence>
<feature type="region of interest" description="Disordered" evidence="17">
    <location>
        <begin position="1"/>
        <end position="24"/>
    </location>
</feature>
<evidence type="ECO:0000256" key="3">
    <source>
        <dbReference type="ARBA" id="ARBA00008792"/>
    </source>
</evidence>
<evidence type="ECO:0000313" key="20">
    <source>
        <dbReference type="Proteomes" id="UP000467841"/>
    </source>
</evidence>
<dbReference type="SMART" id="SM00488">
    <property type="entry name" value="DEXDc2"/>
    <property type="match status" value="1"/>
</dbReference>
<dbReference type="Pfam" id="PF06733">
    <property type="entry name" value="DEAD_2"/>
    <property type="match status" value="1"/>
</dbReference>
<dbReference type="InterPro" id="IPR045028">
    <property type="entry name" value="DinG/Rad3-like"/>
</dbReference>
<dbReference type="FunFam" id="3.40.50.300:FF:000731">
    <property type="entry name" value="Fanconi anemia group J protein homolog"/>
    <property type="match status" value="1"/>
</dbReference>
<dbReference type="GO" id="GO:0016818">
    <property type="term" value="F:hydrolase activity, acting on acid anhydrides, in phosphorus-containing anhydrides"/>
    <property type="evidence" value="ECO:0007669"/>
    <property type="project" value="InterPro"/>
</dbReference>
<dbReference type="Pfam" id="PF13307">
    <property type="entry name" value="Helicase_C_2"/>
    <property type="match status" value="1"/>
</dbReference>
<evidence type="ECO:0000256" key="2">
    <source>
        <dbReference type="ARBA" id="ARBA00004123"/>
    </source>
</evidence>
<dbReference type="GO" id="GO:0051539">
    <property type="term" value="F:4 iron, 4 sulfur cluster binding"/>
    <property type="evidence" value="ECO:0007669"/>
    <property type="project" value="UniProtKB-KW"/>
</dbReference>
<evidence type="ECO:0000313" key="19">
    <source>
        <dbReference type="EMBL" id="CAA7020095.1"/>
    </source>
</evidence>
<keyword evidence="13" id="KW-0234">DNA repair</keyword>
<comment type="cofactor">
    <cofactor evidence="1">
        <name>[4Fe-4S] cluster</name>
        <dbReference type="ChEBI" id="CHEBI:49883"/>
    </cofactor>
</comment>
<keyword evidence="5" id="KW-0479">Metal-binding</keyword>
<feature type="compositionally biased region" description="Polar residues" evidence="17">
    <location>
        <begin position="797"/>
        <end position="807"/>
    </location>
</feature>
<dbReference type="SUPFAM" id="SSF52540">
    <property type="entry name" value="P-loop containing nucleoside triphosphate hydrolases"/>
    <property type="match status" value="1"/>
</dbReference>
<evidence type="ECO:0000256" key="15">
    <source>
        <dbReference type="ARBA" id="ARBA00023242"/>
    </source>
</evidence>
<comment type="similarity">
    <text evidence="3">Belongs to the DEAD box helicase family. DEAH subfamily.</text>
</comment>
<feature type="region of interest" description="Disordered" evidence="17">
    <location>
        <begin position="1030"/>
        <end position="1051"/>
    </location>
</feature>
<keyword evidence="15" id="KW-0539">Nucleus</keyword>
<name>A0A6D2HXG0_9BRAS</name>
<evidence type="ECO:0000256" key="12">
    <source>
        <dbReference type="ARBA" id="ARBA00023014"/>
    </source>
</evidence>
<protein>
    <recommendedName>
        <fullName evidence="16">DNA 5'-3' helicase FANCJ</fullName>
    </recommendedName>
</protein>
<keyword evidence="9" id="KW-0347">Helicase</keyword>
<evidence type="ECO:0000256" key="9">
    <source>
        <dbReference type="ARBA" id="ARBA00022806"/>
    </source>
</evidence>
<feature type="region of interest" description="Disordered" evidence="17">
    <location>
        <begin position="797"/>
        <end position="829"/>
    </location>
</feature>
<feature type="compositionally biased region" description="Polar residues" evidence="17">
    <location>
        <begin position="124"/>
        <end position="136"/>
    </location>
</feature>
<dbReference type="InterPro" id="IPR006554">
    <property type="entry name" value="Helicase-like_DEXD_c2"/>
</dbReference>
<dbReference type="GO" id="GO:0003678">
    <property type="term" value="F:DNA helicase activity"/>
    <property type="evidence" value="ECO:0007669"/>
    <property type="project" value="InterPro"/>
</dbReference>
<dbReference type="OrthoDB" id="19182at2759"/>
<dbReference type="PANTHER" id="PTHR11472:SF47">
    <property type="entry name" value="FANCONI ANEMIA GROUP J PROTEIN"/>
    <property type="match status" value="1"/>
</dbReference>
<dbReference type="Proteomes" id="UP000467841">
    <property type="component" value="Unassembled WGS sequence"/>
</dbReference>
<evidence type="ECO:0000259" key="18">
    <source>
        <dbReference type="PROSITE" id="PS51193"/>
    </source>
</evidence>
<keyword evidence="10" id="KW-0067">ATP-binding</keyword>
<accession>A0A6D2HXG0</accession>
<keyword evidence="11" id="KW-0408">Iron</keyword>
<dbReference type="GO" id="GO:0005524">
    <property type="term" value="F:ATP binding"/>
    <property type="evidence" value="ECO:0007669"/>
    <property type="project" value="UniProtKB-KW"/>
</dbReference>
<evidence type="ECO:0000256" key="16">
    <source>
        <dbReference type="ARBA" id="ARBA00082714"/>
    </source>
</evidence>
<dbReference type="GO" id="GO:1990918">
    <property type="term" value="P:double-strand break repair involved in meiotic recombination"/>
    <property type="evidence" value="ECO:0007669"/>
    <property type="project" value="TreeGrafter"/>
</dbReference>
<keyword evidence="20" id="KW-1185">Reference proteome</keyword>
<proteinExistence type="inferred from homology"/>
<evidence type="ECO:0000256" key="7">
    <source>
        <dbReference type="ARBA" id="ARBA00022763"/>
    </source>
</evidence>